<dbReference type="GO" id="GO:0010488">
    <property type="term" value="F:UDP-galactose:N-glycan beta-1,3-galactosyltransferase activity"/>
    <property type="evidence" value="ECO:0007669"/>
    <property type="project" value="TreeGrafter"/>
</dbReference>
<dbReference type="InterPro" id="IPR013320">
    <property type="entry name" value="ConA-like_dom_sf"/>
</dbReference>
<dbReference type="SMART" id="SM00276">
    <property type="entry name" value="GLECT"/>
    <property type="match status" value="1"/>
</dbReference>
<keyword evidence="16" id="KW-1185">Reference proteome</keyword>
<dbReference type="UniPathway" id="UPA00378"/>
<dbReference type="PROSITE" id="PS51304">
    <property type="entry name" value="GALECTIN"/>
    <property type="match status" value="1"/>
</dbReference>
<keyword evidence="13" id="KW-0464">Manganese</keyword>
<dbReference type="Gene3D" id="3.90.550.50">
    <property type="match status" value="1"/>
</dbReference>
<keyword evidence="12" id="KW-0325">Glycoprotein</keyword>
<evidence type="ECO:0000313" key="16">
    <source>
        <dbReference type="Proteomes" id="UP000187203"/>
    </source>
</evidence>
<dbReference type="CDD" id="cd00070">
    <property type="entry name" value="GLECT"/>
    <property type="match status" value="1"/>
</dbReference>
<dbReference type="Proteomes" id="UP000187203">
    <property type="component" value="Unassembled WGS sequence"/>
</dbReference>
<dbReference type="GO" id="GO:0000139">
    <property type="term" value="C:Golgi membrane"/>
    <property type="evidence" value="ECO:0007669"/>
    <property type="project" value="UniProtKB-SubCell"/>
</dbReference>
<keyword evidence="11" id="KW-0472">Membrane</keyword>
<dbReference type="PANTHER" id="PTHR11214:SF129">
    <property type="entry name" value="BETA-1,3-GALACTOSYLTRANSFERASE GALT1"/>
    <property type="match status" value="1"/>
</dbReference>
<evidence type="ECO:0000256" key="10">
    <source>
        <dbReference type="ARBA" id="ARBA00023034"/>
    </source>
</evidence>
<dbReference type="AlphaFoldDB" id="A0A1R3IIW2"/>
<dbReference type="InterPro" id="IPR002659">
    <property type="entry name" value="Glyco_trans_31"/>
</dbReference>
<dbReference type="FunFam" id="3.90.550.50:FF:000015">
    <property type="entry name" value="Beta-1,3-galactosyltransferase GALT1"/>
    <property type="match status" value="1"/>
</dbReference>
<keyword evidence="6" id="KW-0808">Transferase</keyword>
<evidence type="ECO:0000256" key="11">
    <source>
        <dbReference type="ARBA" id="ARBA00023136"/>
    </source>
</evidence>
<comment type="pathway">
    <text evidence="3">Protein modification; protein glycosylation.</text>
</comment>
<evidence type="ECO:0000256" key="4">
    <source>
        <dbReference type="ARBA" id="ARBA00008661"/>
    </source>
</evidence>
<evidence type="ECO:0000256" key="3">
    <source>
        <dbReference type="ARBA" id="ARBA00004922"/>
    </source>
</evidence>
<evidence type="ECO:0000256" key="8">
    <source>
        <dbReference type="ARBA" id="ARBA00022968"/>
    </source>
</evidence>
<reference evidence="16" key="1">
    <citation type="submission" date="2013-09" db="EMBL/GenBank/DDBJ databases">
        <title>Corchorus olitorius genome sequencing.</title>
        <authorList>
            <person name="Alam M."/>
            <person name="Haque M.S."/>
            <person name="Islam M.S."/>
            <person name="Emdad E.M."/>
            <person name="Islam M.M."/>
            <person name="Ahmed B."/>
            <person name="Halim A."/>
            <person name="Hossen Q.M.M."/>
            <person name="Hossain M.Z."/>
            <person name="Ahmed R."/>
            <person name="Khan M.M."/>
            <person name="Islam R."/>
            <person name="Rashid M.M."/>
            <person name="Khan S.A."/>
            <person name="Rahman M.S."/>
            <person name="Alam M."/>
            <person name="Yahiya A.S."/>
            <person name="Khan M.S."/>
            <person name="Azam M.S."/>
            <person name="Haque T."/>
            <person name="Lashkar M.Z.H."/>
            <person name="Akhand A.I."/>
            <person name="Morshed G."/>
            <person name="Roy S."/>
            <person name="Uddin K.S."/>
            <person name="Rabeya T."/>
            <person name="Hossain A.S."/>
            <person name="Chowdhury A."/>
            <person name="Snigdha A.R."/>
            <person name="Mortoza M.S."/>
            <person name="Matin S.A."/>
            <person name="Hoque S.M.E."/>
            <person name="Islam M.K."/>
            <person name="Roy D.K."/>
            <person name="Haider R."/>
            <person name="Moosa M.M."/>
            <person name="Elias S.M."/>
            <person name="Hasan A.M."/>
            <person name="Jahan S."/>
            <person name="Shafiuddin M."/>
            <person name="Mahmood N."/>
            <person name="Shommy N.S."/>
        </authorList>
    </citation>
    <scope>NUCLEOTIDE SEQUENCE [LARGE SCALE GENOMIC DNA]</scope>
    <source>
        <strain evidence="16">cv. O-4</strain>
    </source>
</reference>
<comment type="subcellular location">
    <subcellularLocation>
        <location evidence="2">Golgi apparatus membrane</location>
        <topology evidence="2">Single-pass type II membrane protein</topology>
    </subcellularLocation>
</comment>
<evidence type="ECO:0000313" key="15">
    <source>
        <dbReference type="EMBL" id="OMO82515.1"/>
    </source>
</evidence>
<evidence type="ECO:0000256" key="5">
    <source>
        <dbReference type="ARBA" id="ARBA00022676"/>
    </source>
</evidence>
<dbReference type="Gene3D" id="2.60.120.200">
    <property type="match status" value="1"/>
</dbReference>
<comment type="similarity">
    <text evidence="4">Belongs to the glycosyltransferase 31 family.</text>
</comment>
<proteinExistence type="inferred from homology"/>
<evidence type="ECO:0000256" key="7">
    <source>
        <dbReference type="ARBA" id="ARBA00022692"/>
    </source>
</evidence>
<evidence type="ECO:0000256" key="1">
    <source>
        <dbReference type="ARBA" id="ARBA00001936"/>
    </source>
</evidence>
<evidence type="ECO:0000256" key="2">
    <source>
        <dbReference type="ARBA" id="ARBA00004323"/>
    </source>
</evidence>
<comment type="cofactor">
    <cofactor evidence="1">
        <name>Mn(2+)</name>
        <dbReference type="ChEBI" id="CHEBI:29035"/>
    </cofactor>
</comment>
<feature type="domain" description="Galectin" evidence="14">
    <location>
        <begin position="174"/>
        <end position="358"/>
    </location>
</feature>
<comment type="caution">
    <text evidence="15">The sequence shown here is derived from an EMBL/GenBank/DDBJ whole genome shotgun (WGS) entry which is preliminary data.</text>
</comment>
<dbReference type="SMART" id="SM00908">
    <property type="entry name" value="Gal-bind_lectin"/>
    <property type="match status" value="1"/>
</dbReference>
<organism evidence="15 16">
    <name type="scientific">Corchorus olitorius</name>
    <dbReference type="NCBI Taxonomy" id="93759"/>
    <lineage>
        <taxon>Eukaryota</taxon>
        <taxon>Viridiplantae</taxon>
        <taxon>Streptophyta</taxon>
        <taxon>Embryophyta</taxon>
        <taxon>Tracheophyta</taxon>
        <taxon>Spermatophyta</taxon>
        <taxon>Magnoliopsida</taxon>
        <taxon>eudicotyledons</taxon>
        <taxon>Gunneridae</taxon>
        <taxon>Pentapetalae</taxon>
        <taxon>rosids</taxon>
        <taxon>malvids</taxon>
        <taxon>Malvales</taxon>
        <taxon>Malvaceae</taxon>
        <taxon>Grewioideae</taxon>
        <taxon>Apeibeae</taxon>
        <taxon>Corchorus</taxon>
    </lineage>
</organism>
<dbReference type="OrthoDB" id="2139606at2759"/>
<keyword evidence="5" id="KW-0328">Glycosyltransferase</keyword>
<dbReference type="GO" id="GO:1901137">
    <property type="term" value="P:carbohydrate derivative biosynthetic process"/>
    <property type="evidence" value="ECO:0007669"/>
    <property type="project" value="UniProtKB-ARBA"/>
</dbReference>
<keyword evidence="9" id="KW-1133">Transmembrane helix</keyword>
<dbReference type="STRING" id="93759.A0A1R3IIW2"/>
<evidence type="ECO:0000256" key="12">
    <source>
        <dbReference type="ARBA" id="ARBA00023180"/>
    </source>
</evidence>
<evidence type="ECO:0000256" key="13">
    <source>
        <dbReference type="ARBA" id="ARBA00023211"/>
    </source>
</evidence>
<gene>
    <name evidence="15" type="ORF">COLO4_22958</name>
</gene>
<dbReference type="Pfam" id="PF01762">
    <property type="entry name" value="Galactosyl_T"/>
    <property type="match status" value="1"/>
</dbReference>
<dbReference type="PANTHER" id="PTHR11214">
    <property type="entry name" value="BETA-1,3-N-ACETYLGLUCOSAMINYLTRANSFERASE"/>
    <property type="match status" value="1"/>
</dbReference>
<dbReference type="Pfam" id="PF00337">
    <property type="entry name" value="Gal-bind_lectin"/>
    <property type="match status" value="1"/>
</dbReference>
<evidence type="ECO:0000256" key="6">
    <source>
        <dbReference type="ARBA" id="ARBA00022679"/>
    </source>
</evidence>
<accession>A0A1R3IIW2</accession>
<sequence length="637" mass="72075">MKAETLHLKRMKKWYGGALVASLFMLLVLRYNVMKNPVEESYLTNSFTINGTNPLEWVRFTGPPAVQNPDSSSQVISLDTIASRLFAQRNLSKGEQHSLLTWNLLKHLINHSQALPNGVEAIKEAGSAWNNLMASVEEEKLGYAHDNSSRKAKEKQCPHFLNKMNATESDKSHYKLRVPCGLTQGSSITIIGIPDGLLGNFRIDLTGEALPGEPDPPIILHYNVRLHGDKITEDPVIVQNSWTIAHDWGEEERCPVPTDDNKKVDELDQCNKLVGKEDNRTHGSRRSSMGLGLNSRRYFPFKQGSLFVATLRVGSEGIQMTVDGKHVTSFAYRETLEPWLVSEVRISGDVKLISVVASGLPTSEDSDHTVDIEALKSLPLSRGSPMDLFIGVFSTANNFKRRMAVRRTWMQYPEVRSGTAAVRFFVGLHKNQIVNQELWNEARTYGDIQLMPFVDYYSLITWKTLAICTFGTEVVSAKFVMKTDDDAFVRVDEVLASLSRINVTHGLLHGLINSDSQPHRSTDSKWFISPEEWSEDKYPPWAHGPGYVVSRDIAKAVYERFNEGRLKMFKLEDVAMGIWIADMKKEGLEVRYEKEERIFNEGCRDGYVIAHYQGPREMMCLWQKLQETKRAKCCGDP</sequence>
<dbReference type="GO" id="GO:0030246">
    <property type="term" value="F:carbohydrate binding"/>
    <property type="evidence" value="ECO:0007669"/>
    <property type="project" value="InterPro"/>
</dbReference>
<dbReference type="InterPro" id="IPR001079">
    <property type="entry name" value="Galectin_CRD"/>
</dbReference>
<evidence type="ECO:0000259" key="14">
    <source>
        <dbReference type="PROSITE" id="PS51304"/>
    </source>
</evidence>
<dbReference type="SUPFAM" id="SSF49899">
    <property type="entry name" value="Concanavalin A-like lectins/glucanases"/>
    <property type="match status" value="1"/>
</dbReference>
<dbReference type="EMBL" id="AWUE01018132">
    <property type="protein sequence ID" value="OMO82515.1"/>
    <property type="molecule type" value="Genomic_DNA"/>
</dbReference>
<protein>
    <recommendedName>
        <fullName evidence="14">Galectin domain-containing protein</fullName>
    </recommendedName>
</protein>
<keyword evidence="7" id="KW-0812">Transmembrane</keyword>
<name>A0A1R3IIW2_9ROSI</name>
<keyword evidence="8" id="KW-0735">Signal-anchor</keyword>
<keyword evidence="10" id="KW-0333">Golgi apparatus</keyword>
<evidence type="ECO:0000256" key="9">
    <source>
        <dbReference type="ARBA" id="ARBA00022989"/>
    </source>
</evidence>